<dbReference type="EMBL" id="JAPEIS010000001">
    <property type="protein sequence ID" value="KAJ8071474.1"/>
    <property type="molecule type" value="Genomic_DNA"/>
</dbReference>
<gene>
    <name evidence="2" type="ORF">OCU04_001794</name>
</gene>
<dbReference type="Proteomes" id="UP001152300">
    <property type="component" value="Unassembled WGS sequence"/>
</dbReference>
<feature type="signal peptide" evidence="1">
    <location>
        <begin position="1"/>
        <end position="29"/>
    </location>
</feature>
<organism evidence="2 3">
    <name type="scientific">Sclerotinia nivalis</name>
    <dbReference type="NCBI Taxonomy" id="352851"/>
    <lineage>
        <taxon>Eukaryota</taxon>
        <taxon>Fungi</taxon>
        <taxon>Dikarya</taxon>
        <taxon>Ascomycota</taxon>
        <taxon>Pezizomycotina</taxon>
        <taxon>Leotiomycetes</taxon>
        <taxon>Helotiales</taxon>
        <taxon>Sclerotiniaceae</taxon>
        <taxon>Sclerotinia</taxon>
    </lineage>
</organism>
<keyword evidence="1" id="KW-0732">Signal</keyword>
<dbReference type="OrthoDB" id="3507402at2759"/>
<comment type="caution">
    <text evidence="2">The sequence shown here is derived from an EMBL/GenBank/DDBJ whole genome shotgun (WGS) entry which is preliminary data.</text>
</comment>
<dbReference type="AlphaFoldDB" id="A0A9X0AYW2"/>
<accession>A0A9X0AYW2</accession>
<sequence>MLFFNPNNIMRTMVALLSVLFLTISIANAAPVADNGVSTINARDGELCSRSKEG</sequence>
<evidence type="ECO:0000256" key="1">
    <source>
        <dbReference type="SAM" id="SignalP"/>
    </source>
</evidence>
<feature type="chain" id="PRO_5040996446" evidence="1">
    <location>
        <begin position="30"/>
        <end position="54"/>
    </location>
</feature>
<proteinExistence type="predicted"/>
<keyword evidence="3" id="KW-1185">Reference proteome</keyword>
<name>A0A9X0AYW2_9HELO</name>
<reference evidence="2" key="1">
    <citation type="submission" date="2022-11" db="EMBL/GenBank/DDBJ databases">
        <title>Genome Resource of Sclerotinia nivalis Strain SnTB1, a Plant Pathogen Isolated from American Ginseng.</title>
        <authorList>
            <person name="Fan S."/>
        </authorList>
    </citation>
    <scope>NUCLEOTIDE SEQUENCE</scope>
    <source>
        <strain evidence="2">SnTB1</strain>
    </source>
</reference>
<evidence type="ECO:0000313" key="2">
    <source>
        <dbReference type="EMBL" id="KAJ8071474.1"/>
    </source>
</evidence>
<evidence type="ECO:0000313" key="3">
    <source>
        <dbReference type="Proteomes" id="UP001152300"/>
    </source>
</evidence>
<protein>
    <submittedName>
        <fullName evidence="2">Uncharacterized protein</fullName>
    </submittedName>
</protein>